<evidence type="ECO:0000256" key="1">
    <source>
        <dbReference type="SAM" id="MobiDB-lite"/>
    </source>
</evidence>
<sequence>MDAGHLMMITEMTKNNPKEMLRKILIFLIGEEKLANSSALGHGYVMNHGQGVDHTFPFNRVTNQPCASRAVKFGVSTSTDGKQIKKINAQDSHAESGINKVPNIIGEYNRDDDEVEITQNKSGNLYYNFADADREIKESSIDTSSNESDEKSTDEEDNDIDNTNIRDRSQYNV</sequence>
<accession>A0AA39FZ82</accession>
<comment type="caution">
    <text evidence="2">The sequence shown here is derived from an EMBL/GenBank/DDBJ whole genome shotgun (WGS) entry which is preliminary data.</text>
</comment>
<dbReference type="EMBL" id="JAQQBR010000004">
    <property type="protein sequence ID" value="KAK0178458.1"/>
    <property type="molecule type" value="Genomic_DNA"/>
</dbReference>
<keyword evidence="3" id="KW-1185">Reference proteome</keyword>
<dbReference type="AlphaFoldDB" id="A0AA39FZ82"/>
<feature type="region of interest" description="Disordered" evidence="1">
    <location>
        <begin position="137"/>
        <end position="173"/>
    </location>
</feature>
<proteinExistence type="predicted"/>
<evidence type="ECO:0000313" key="2">
    <source>
        <dbReference type="EMBL" id="KAK0178458.1"/>
    </source>
</evidence>
<organism evidence="2 3">
    <name type="scientific">Microctonus hyperodae</name>
    <name type="common">Parasitoid wasp</name>
    <dbReference type="NCBI Taxonomy" id="165561"/>
    <lineage>
        <taxon>Eukaryota</taxon>
        <taxon>Metazoa</taxon>
        <taxon>Ecdysozoa</taxon>
        <taxon>Arthropoda</taxon>
        <taxon>Hexapoda</taxon>
        <taxon>Insecta</taxon>
        <taxon>Pterygota</taxon>
        <taxon>Neoptera</taxon>
        <taxon>Endopterygota</taxon>
        <taxon>Hymenoptera</taxon>
        <taxon>Apocrita</taxon>
        <taxon>Ichneumonoidea</taxon>
        <taxon>Braconidae</taxon>
        <taxon>Euphorinae</taxon>
        <taxon>Microctonus</taxon>
    </lineage>
</organism>
<reference evidence="2" key="1">
    <citation type="journal article" date="2023" name="bioRxiv">
        <title>Scaffold-level genome assemblies of two parasitoid biocontrol wasps reveal the parthenogenesis mechanism and an associated novel virus.</title>
        <authorList>
            <person name="Inwood S."/>
            <person name="Skelly J."/>
            <person name="Guhlin J."/>
            <person name="Harrop T."/>
            <person name="Goldson S."/>
            <person name="Dearden P."/>
        </authorList>
    </citation>
    <scope>NUCLEOTIDE SEQUENCE</scope>
    <source>
        <strain evidence="2">Lincoln</strain>
        <tissue evidence="2">Whole body</tissue>
    </source>
</reference>
<protein>
    <submittedName>
        <fullName evidence="2">Uncharacterized protein</fullName>
    </submittedName>
</protein>
<feature type="compositionally biased region" description="Basic and acidic residues" evidence="1">
    <location>
        <begin position="164"/>
        <end position="173"/>
    </location>
</feature>
<gene>
    <name evidence="2" type="ORF">PV327_007349</name>
</gene>
<evidence type="ECO:0000313" key="3">
    <source>
        <dbReference type="Proteomes" id="UP001168972"/>
    </source>
</evidence>
<dbReference type="Proteomes" id="UP001168972">
    <property type="component" value="Unassembled WGS sequence"/>
</dbReference>
<reference evidence="2" key="2">
    <citation type="submission" date="2023-03" db="EMBL/GenBank/DDBJ databases">
        <authorList>
            <person name="Inwood S.N."/>
            <person name="Skelly J.G."/>
            <person name="Guhlin J."/>
            <person name="Harrop T.W.R."/>
            <person name="Goldson S.G."/>
            <person name="Dearden P.K."/>
        </authorList>
    </citation>
    <scope>NUCLEOTIDE SEQUENCE</scope>
    <source>
        <strain evidence="2">Lincoln</strain>
        <tissue evidence="2">Whole body</tissue>
    </source>
</reference>
<name>A0AA39FZ82_MICHY</name>